<dbReference type="EMBL" id="CP014688">
    <property type="protein sequence ID" value="AQT06709.1"/>
    <property type="molecule type" value="Genomic_DNA"/>
</dbReference>
<gene>
    <name evidence="1" type="ORF">A0U91_17045</name>
</gene>
<proteinExistence type="predicted"/>
<accession>A0A1U9LK45</accession>
<name>A0A1U9LK45_9PROT</name>
<dbReference type="Proteomes" id="UP000189055">
    <property type="component" value="Plasmid pAC1084_1"/>
</dbReference>
<evidence type="ECO:0000313" key="1">
    <source>
        <dbReference type="EMBL" id="AQT06709.1"/>
    </source>
</evidence>
<dbReference type="AlphaFoldDB" id="A0A1U9LK45"/>
<evidence type="ECO:0000313" key="2">
    <source>
        <dbReference type="Proteomes" id="UP000189055"/>
    </source>
</evidence>
<dbReference type="RefSeq" id="WP_077932335.1">
    <property type="nucleotide sequence ID" value="NZ_CP014688.1"/>
</dbReference>
<keyword evidence="1" id="KW-0614">Plasmid</keyword>
<sequence>MSDNHLNPHLVALEHEARELVNEAKRIACKDFAALCKGGENADGHIISLAYLSGCADGLPADKRPTIGGMAPDAVGIAVSGYEDLPPISAGNEMERKAELGDRLQIAGDIKDTANKLYENLIGVADRELSGINQEELVREFEQLPCLCAVIRSYAYGEYPQVDLDVPGLMTDALLVDMASAAEWTEEVDPPAFF</sequence>
<dbReference type="KEGG" id="aper:A0U91_17045"/>
<geneLocation type="plasmid" evidence="2">
    <name>pac1084_1</name>
</geneLocation>
<protein>
    <submittedName>
        <fullName evidence="1">Uncharacterized protein</fullName>
    </submittedName>
</protein>
<organism evidence="1 2">
    <name type="scientific">Acetobacter persici</name>
    <dbReference type="NCBI Taxonomy" id="1076596"/>
    <lineage>
        <taxon>Bacteria</taxon>
        <taxon>Pseudomonadati</taxon>
        <taxon>Pseudomonadota</taxon>
        <taxon>Alphaproteobacteria</taxon>
        <taxon>Acetobacterales</taxon>
        <taxon>Acetobacteraceae</taxon>
        <taxon>Acetobacter</taxon>
    </lineage>
</organism>
<reference evidence="1 2" key="1">
    <citation type="submission" date="2016-03" db="EMBL/GenBank/DDBJ databases">
        <title>Acetic acid bacteria sequencing.</title>
        <authorList>
            <person name="Brandt J."/>
            <person name="Jakob F."/>
            <person name="Vogel R.F."/>
        </authorList>
    </citation>
    <scope>NUCLEOTIDE SEQUENCE [LARGE SCALE GENOMIC DNA]</scope>
    <source>
        <strain evidence="1 2">TMW2.1084</strain>
        <plasmid evidence="2">pac1084_1</plasmid>
    </source>
</reference>